<keyword evidence="8" id="KW-1185">Reference proteome</keyword>
<feature type="transmembrane region" description="Helical" evidence="6">
    <location>
        <begin position="299"/>
        <end position="320"/>
    </location>
</feature>
<dbReference type="Proteomes" id="UP000321820">
    <property type="component" value="Chromosome"/>
</dbReference>
<proteinExistence type="predicted"/>
<evidence type="ECO:0000313" key="8">
    <source>
        <dbReference type="Proteomes" id="UP000321820"/>
    </source>
</evidence>
<dbReference type="PANTHER" id="PTHR30250">
    <property type="entry name" value="PST FAMILY PREDICTED COLANIC ACID TRANSPORTER"/>
    <property type="match status" value="1"/>
</dbReference>
<evidence type="ECO:0000256" key="6">
    <source>
        <dbReference type="SAM" id="Phobius"/>
    </source>
</evidence>
<evidence type="ECO:0000256" key="5">
    <source>
        <dbReference type="ARBA" id="ARBA00023136"/>
    </source>
</evidence>
<dbReference type="KEGG" id="talb:FTW19_14995"/>
<feature type="transmembrane region" description="Helical" evidence="6">
    <location>
        <begin position="369"/>
        <end position="389"/>
    </location>
</feature>
<feature type="transmembrane region" description="Helical" evidence="6">
    <location>
        <begin position="150"/>
        <end position="173"/>
    </location>
</feature>
<accession>A0A5B9EC17</accession>
<evidence type="ECO:0000256" key="1">
    <source>
        <dbReference type="ARBA" id="ARBA00004651"/>
    </source>
</evidence>
<evidence type="ECO:0000256" key="2">
    <source>
        <dbReference type="ARBA" id="ARBA00022475"/>
    </source>
</evidence>
<dbReference type="GO" id="GO:0005886">
    <property type="term" value="C:plasma membrane"/>
    <property type="evidence" value="ECO:0007669"/>
    <property type="project" value="UniProtKB-SubCell"/>
</dbReference>
<feature type="transmembrane region" description="Helical" evidence="6">
    <location>
        <begin position="38"/>
        <end position="58"/>
    </location>
</feature>
<keyword evidence="3 6" id="KW-0812">Transmembrane</keyword>
<keyword evidence="4 6" id="KW-1133">Transmembrane helix</keyword>
<name>A0A5B9EC17_9BACT</name>
<dbReference type="AlphaFoldDB" id="A0A5B9EC17"/>
<dbReference type="EMBL" id="CP042806">
    <property type="protein sequence ID" value="QEE29184.1"/>
    <property type="molecule type" value="Genomic_DNA"/>
</dbReference>
<keyword evidence="2" id="KW-1003">Cell membrane</keyword>
<sequence>MKRHLANAAYGVIDYLAFPLGMLIVAPVVLHHLGAASYGLWTLVTSVVTIGSVAASGFGDANIQRVSRWLEQDDPVAIRRTVRNSLSIHLVLGCLLATILLAFASTAAARFTLVTPELNHQCFLSLCLAALIVLARALETVCVSTQRAFLRYAASIRISLCARVLTLVAAAFLSILHASIVSIVAATALITAVATAWQFYELAKLMHVRWIAPAFHPDVLRDLFRFGIYSWLQAVSAVIFVQIDRIFLGMHLGMQAVAAYALCLQLSQPLYGIAAAGLHFLFPHFASGAGTRHDQGRQVLIATLCNVVLVTIGAAILVTFGRPLLRIWASSAIAEASAGVLPLAVISTAFAGMGVTATYTLLAHDHSRTVMLFNVIGGAVSICLMPYLLSRFGIVGLAAARLPYGVANLLLYLPLFSVLTARNLPVAAYEEVR</sequence>
<organism evidence="7 8">
    <name type="scientific">Terriglobus albidus</name>
    <dbReference type="NCBI Taxonomy" id="1592106"/>
    <lineage>
        <taxon>Bacteria</taxon>
        <taxon>Pseudomonadati</taxon>
        <taxon>Acidobacteriota</taxon>
        <taxon>Terriglobia</taxon>
        <taxon>Terriglobales</taxon>
        <taxon>Acidobacteriaceae</taxon>
        <taxon>Terriglobus</taxon>
    </lineage>
</organism>
<dbReference type="InterPro" id="IPR050833">
    <property type="entry name" value="Poly_Biosynth_Transport"/>
</dbReference>
<feature type="transmembrane region" description="Helical" evidence="6">
    <location>
        <begin position="340"/>
        <end position="362"/>
    </location>
</feature>
<evidence type="ECO:0000313" key="7">
    <source>
        <dbReference type="EMBL" id="QEE29184.1"/>
    </source>
</evidence>
<evidence type="ECO:0000256" key="3">
    <source>
        <dbReference type="ARBA" id="ARBA00022692"/>
    </source>
</evidence>
<feature type="transmembrane region" description="Helical" evidence="6">
    <location>
        <begin position="228"/>
        <end position="248"/>
    </location>
</feature>
<feature type="transmembrane region" description="Helical" evidence="6">
    <location>
        <begin position="409"/>
        <end position="429"/>
    </location>
</feature>
<reference evidence="7 8" key="1">
    <citation type="submission" date="2019-08" db="EMBL/GenBank/DDBJ databases">
        <title>Complete genome sequence of Terriglobus albidus strain ORNL.</title>
        <authorList>
            <person name="Podar M."/>
        </authorList>
    </citation>
    <scope>NUCLEOTIDE SEQUENCE [LARGE SCALE GENOMIC DNA]</scope>
    <source>
        <strain evidence="7 8">ORNL</strain>
    </source>
</reference>
<dbReference type="Pfam" id="PF13440">
    <property type="entry name" value="Polysacc_synt_3"/>
    <property type="match status" value="1"/>
</dbReference>
<dbReference type="RefSeq" id="WP_147648382.1">
    <property type="nucleotide sequence ID" value="NZ_CP042806.1"/>
</dbReference>
<feature type="transmembrane region" description="Helical" evidence="6">
    <location>
        <begin position="88"/>
        <end position="112"/>
    </location>
</feature>
<dbReference type="OrthoDB" id="111924at2"/>
<gene>
    <name evidence="7" type="ORF">FTW19_14995</name>
</gene>
<comment type="subcellular location">
    <subcellularLocation>
        <location evidence="1">Cell membrane</location>
        <topology evidence="1">Multi-pass membrane protein</topology>
    </subcellularLocation>
</comment>
<keyword evidence="5 6" id="KW-0472">Membrane</keyword>
<protein>
    <submittedName>
        <fullName evidence="7">Oligosaccharide flippase family protein</fullName>
    </submittedName>
</protein>
<evidence type="ECO:0000256" key="4">
    <source>
        <dbReference type="ARBA" id="ARBA00022989"/>
    </source>
</evidence>
<feature type="transmembrane region" description="Helical" evidence="6">
    <location>
        <begin position="179"/>
        <end position="200"/>
    </location>
</feature>
<dbReference type="PANTHER" id="PTHR30250:SF26">
    <property type="entry name" value="PSMA PROTEIN"/>
    <property type="match status" value="1"/>
</dbReference>
<feature type="transmembrane region" description="Helical" evidence="6">
    <location>
        <begin position="118"/>
        <end position="138"/>
    </location>
</feature>
<feature type="transmembrane region" description="Helical" evidence="6">
    <location>
        <begin position="12"/>
        <end position="32"/>
    </location>
</feature>